<dbReference type="AlphaFoldDB" id="A0A4P8WJD6"/>
<gene>
    <name evidence="1" type="ORF">FEJ81_06490</name>
</gene>
<reference evidence="2" key="1">
    <citation type="submission" date="2019-05" db="EMBL/GenBank/DDBJ databases">
        <title>Genome sequence and methylation pattern of the halophilic Archaeon Natrinema versiforme BOL5-4.</title>
        <authorList>
            <person name="DasSarma P."/>
            <person name="Anton B.P."/>
            <person name="DasSarma S.L."/>
            <person name="Martinez F.L."/>
            <person name="Guzman D."/>
            <person name="Roberts R.J."/>
            <person name="DasSarma S."/>
        </authorList>
    </citation>
    <scope>NUCLEOTIDE SEQUENCE [LARGE SCALE GENOMIC DNA]</scope>
    <source>
        <strain evidence="2">BOL5-4</strain>
    </source>
</reference>
<dbReference type="EMBL" id="CP040330">
    <property type="protein sequence ID" value="QCS42021.1"/>
    <property type="molecule type" value="Genomic_DNA"/>
</dbReference>
<dbReference type="KEGG" id="nvr:FEJ81_06490"/>
<protein>
    <recommendedName>
        <fullName evidence="3">Sulfatase N-terminal domain-containing protein</fullName>
    </recommendedName>
</protein>
<organism evidence="1 2">
    <name type="scientific">Natrinema versiforme</name>
    <dbReference type="NCBI Taxonomy" id="88724"/>
    <lineage>
        <taxon>Archaea</taxon>
        <taxon>Methanobacteriati</taxon>
        <taxon>Methanobacteriota</taxon>
        <taxon>Stenosarchaea group</taxon>
        <taxon>Halobacteria</taxon>
        <taxon>Halobacteriales</taxon>
        <taxon>Natrialbaceae</taxon>
        <taxon>Natrinema</taxon>
    </lineage>
</organism>
<evidence type="ECO:0000313" key="2">
    <source>
        <dbReference type="Proteomes" id="UP000302218"/>
    </source>
</evidence>
<dbReference type="RefSeq" id="WP_138244518.1">
    <property type="nucleotide sequence ID" value="NZ_CP040330.1"/>
</dbReference>
<dbReference type="GeneID" id="40264905"/>
<dbReference type="SUPFAM" id="SSF53649">
    <property type="entry name" value="Alkaline phosphatase-like"/>
    <property type="match status" value="1"/>
</dbReference>
<dbReference type="Proteomes" id="UP000302218">
    <property type="component" value="Chromosome"/>
</dbReference>
<name>A0A4P8WJD6_9EURY</name>
<proteinExistence type="predicted"/>
<dbReference type="Gene3D" id="3.40.720.10">
    <property type="entry name" value="Alkaline Phosphatase, subunit A"/>
    <property type="match status" value="1"/>
</dbReference>
<accession>A0A4P8WJD6</accession>
<dbReference type="OrthoDB" id="100846at2157"/>
<evidence type="ECO:0000313" key="1">
    <source>
        <dbReference type="EMBL" id="QCS42021.1"/>
    </source>
</evidence>
<dbReference type="InterPro" id="IPR017850">
    <property type="entry name" value="Alkaline_phosphatase_core_sf"/>
</dbReference>
<evidence type="ECO:0008006" key="3">
    <source>
        <dbReference type="Google" id="ProtNLM"/>
    </source>
</evidence>
<sequence>MSVLKKVVKAYRTEGLSTLLKRSIARASNTLYPKPTVTNNSTPFPFWLLKYPYNALFTVKHGSGTDIMDEDWDTLILLDACRFDDFSDINSISGDLTHKISQGVDSRRFIERNFVGKDIHDTVYVTANPHVRLVDNDIFHDVITEPISNWDSEMQCVRPGDVTASAIEAHEKYPNKRIIVHYMQPHDPPLGPTAEKLREKAQIGGAAPNERRSQGKRIMELVATGEISEEAAREAYRETLEIVLEDVDTLLKNIAGKVVISSDHGEMFGERPYLLLGKLYEHYRNPKTVELCKVPWLIVERGSKRRNITVESRTEATSAIDTSELEEQLEALGYKN</sequence>